<proteinExistence type="predicted"/>
<protein>
    <submittedName>
        <fullName evidence="1">Uncharacterized protein</fullName>
    </submittedName>
</protein>
<reference evidence="1" key="1">
    <citation type="journal article" date="2021" name="Mol. Plant Microbe Interact.">
        <title>Complete Genome Sequence of the Plant-Pathogenic Fungus Colletotrichum lupini.</title>
        <authorList>
            <person name="Baroncelli R."/>
            <person name="Pensec F."/>
            <person name="Da Lio D."/>
            <person name="Boufleur T."/>
            <person name="Vicente I."/>
            <person name="Sarrocco S."/>
            <person name="Picot A."/>
            <person name="Baraldi E."/>
            <person name="Sukno S."/>
            <person name="Thon M."/>
            <person name="Le Floch G."/>
        </authorList>
    </citation>
    <scope>NUCLEOTIDE SEQUENCE</scope>
    <source>
        <strain evidence="1">IMI 504893</strain>
    </source>
</reference>
<dbReference type="GeneID" id="73334832"/>
<dbReference type="Proteomes" id="UP000830671">
    <property type="component" value="Chromosome 1"/>
</dbReference>
<sequence>MGSSKLMLPSPPCHHPASLLASHDMAWEARRCSTVTMQQTLEITPSSGPVQRTILPLHGSGTPHFRPSSTINRTAVFTTLLLTGDHALGKWNGKPPFPLLSITESKTPSTPPTCLGKWPFRGIDGQLIIERPLVPNNSRHPTLPRSALAHTLVFKMFMIFRHVNLDRLSWPLSIAPNLRLMLPPKAIRAANLLPHAPPPPLQKSNWGPPTTADVPTLLCGVLP</sequence>
<dbReference type="AlphaFoldDB" id="A0A9Q8SBP8"/>
<organism evidence="1 2">
    <name type="scientific">Colletotrichum lupini</name>
    <dbReference type="NCBI Taxonomy" id="145971"/>
    <lineage>
        <taxon>Eukaryota</taxon>
        <taxon>Fungi</taxon>
        <taxon>Dikarya</taxon>
        <taxon>Ascomycota</taxon>
        <taxon>Pezizomycotina</taxon>
        <taxon>Sordariomycetes</taxon>
        <taxon>Hypocreomycetidae</taxon>
        <taxon>Glomerellales</taxon>
        <taxon>Glomerellaceae</taxon>
        <taxon>Colletotrichum</taxon>
        <taxon>Colletotrichum acutatum species complex</taxon>
    </lineage>
</organism>
<dbReference type="EMBL" id="CP019471">
    <property type="protein sequence ID" value="UQC74128.1"/>
    <property type="molecule type" value="Genomic_DNA"/>
</dbReference>
<gene>
    <name evidence="1" type="ORF">CLUP02_00775</name>
</gene>
<keyword evidence="2" id="KW-1185">Reference proteome</keyword>
<name>A0A9Q8SBP8_9PEZI</name>
<evidence type="ECO:0000313" key="2">
    <source>
        <dbReference type="Proteomes" id="UP000830671"/>
    </source>
</evidence>
<dbReference type="RefSeq" id="XP_049135779.1">
    <property type="nucleotide sequence ID" value="XM_049279822.1"/>
</dbReference>
<dbReference type="KEGG" id="clup:CLUP02_00775"/>
<evidence type="ECO:0000313" key="1">
    <source>
        <dbReference type="EMBL" id="UQC74128.1"/>
    </source>
</evidence>
<accession>A0A9Q8SBP8</accession>